<feature type="transmembrane region" description="Helical" evidence="1">
    <location>
        <begin position="187"/>
        <end position="209"/>
    </location>
</feature>
<dbReference type="EMBL" id="JACIJF010000014">
    <property type="protein sequence ID" value="MBB5712223.1"/>
    <property type="molecule type" value="Genomic_DNA"/>
</dbReference>
<evidence type="ECO:0000313" key="2">
    <source>
        <dbReference type="EMBL" id="MBB5712223.1"/>
    </source>
</evidence>
<sequence length="511" mass="55352">MARQALRMSAGPDHRHSAGPWWQTRLFVAGCMLLLILPLLWPAVPPLMDLPGHIGRYHIADAIGSSPDLQRHWSFQWAPIGNLGVDLLVVALAKLVGVEPATKAVVIAIPLLWGWGVVRLSRLVHGGLTPAAPIAFALVYGYSFHAGFVNFVLASALVLHALAWWMILGRQGRLWLRGALFVPVSFLLWLCHSFGWGMFGLFAFAVEVVRLRRGGASWAHALVNAVLPCLLLALPALVMRGGGVALDPEWSWAAKLVWAASLLRDRWQRFDALSALFVLSFLLILLRHTRGRGLGELGAAALIGFLAFLALPRLMLGGSYVDMRMLAPAVAMLVIAIPARGALVAAFAAGFFLIRMGATTISLFLYGEAQRDAAEALAHIPRGAAVLSLVAEPCGWASTRLTHIAGLAVARRDAFTNEQWALAGQQLLRPRHADSGSLRADPSQIIYAQGCQYQTTQLKPGIAGFSRGTFTHVWTVGVPADPGLFPDLQLIWSNPVSAVYQVRLKGRPLVP</sequence>
<proteinExistence type="predicted"/>
<dbReference type="RefSeq" id="WP_184090389.1">
    <property type="nucleotide sequence ID" value="NZ_JACIJF010000014.1"/>
</dbReference>
<reference evidence="2 3" key="1">
    <citation type="submission" date="2020-08" db="EMBL/GenBank/DDBJ databases">
        <title>Genomic Encyclopedia of Type Strains, Phase IV (KMG-IV): sequencing the most valuable type-strain genomes for metagenomic binning, comparative biology and taxonomic classification.</title>
        <authorList>
            <person name="Goeker M."/>
        </authorList>
    </citation>
    <scope>NUCLEOTIDE SEQUENCE [LARGE SCALE GENOMIC DNA]</scope>
    <source>
        <strain evidence="2 3">DSM 26736</strain>
    </source>
</reference>
<evidence type="ECO:0000313" key="3">
    <source>
        <dbReference type="Proteomes" id="UP000527143"/>
    </source>
</evidence>
<organism evidence="2 3">
    <name type="scientific">Sphingomonas xinjiangensis</name>
    <dbReference type="NCBI Taxonomy" id="643568"/>
    <lineage>
        <taxon>Bacteria</taxon>
        <taxon>Pseudomonadati</taxon>
        <taxon>Pseudomonadota</taxon>
        <taxon>Alphaproteobacteria</taxon>
        <taxon>Sphingomonadales</taxon>
        <taxon>Sphingomonadaceae</taxon>
        <taxon>Sphingomonas</taxon>
    </lineage>
</organism>
<keyword evidence="1" id="KW-1133">Transmembrane helix</keyword>
<keyword evidence="1" id="KW-0472">Membrane</keyword>
<keyword evidence="1" id="KW-0812">Transmembrane</keyword>
<keyword evidence="3" id="KW-1185">Reference proteome</keyword>
<protein>
    <recommendedName>
        <fullName evidence="4">Glycosyltransferase RgtA/B/C/D-like domain-containing protein</fullName>
    </recommendedName>
</protein>
<name>A0A840YRR1_9SPHN</name>
<evidence type="ECO:0008006" key="4">
    <source>
        <dbReference type="Google" id="ProtNLM"/>
    </source>
</evidence>
<comment type="caution">
    <text evidence="2">The sequence shown here is derived from an EMBL/GenBank/DDBJ whole genome shotgun (WGS) entry which is preliminary data.</text>
</comment>
<evidence type="ECO:0000256" key="1">
    <source>
        <dbReference type="SAM" id="Phobius"/>
    </source>
</evidence>
<dbReference type="AlphaFoldDB" id="A0A840YRR1"/>
<feature type="transmembrane region" description="Helical" evidence="1">
    <location>
        <begin position="123"/>
        <end position="141"/>
    </location>
</feature>
<feature type="transmembrane region" description="Helical" evidence="1">
    <location>
        <begin position="221"/>
        <end position="246"/>
    </location>
</feature>
<feature type="transmembrane region" description="Helical" evidence="1">
    <location>
        <begin position="331"/>
        <end position="354"/>
    </location>
</feature>
<feature type="transmembrane region" description="Helical" evidence="1">
    <location>
        <begin position="293"/>
        <end position="311"/>
    </location>
</feature>
<feature type="transmembrane region" description="Helical" evidence="1">
    <location>
        <begin position="148"/>
        <end position="167"/>
    </location>
</feature>
<gene>
    <name evidence="2" type="ORF">FHT02_003480</name>
</gene>
<dbReference type="Proteomes" id="UP000527143">
    <property type="component" value="Unassembled WGS sequence"/>
</dbReference>
<feature type="transmembrane region" description="Helical" evidence="1">
    <location>
        <begin position="266"/>
        <end position="286"/>
    </location>
</feature>
<accession>A0A840YRR1</accession>
<feature type="transmembrane region" description="Helical" evidence="1">
    <location>
        <begin position="21"/>
        <end position="41"/>
    </location>
</feature>